<name>A0A6A6HDC8_VIRVR</name>
<organism evidence="2 3">
    <name type="scientific">Viridothelium virens</name>
    <name type="common">Speckled blister lichen</name>
    <name type="synonym">Trypethelium virens</name>
    <dbReference type="NCBI Taxonomy" id="1048519"/>
    <lineage>
        <taxon>Eukaryota</taxon>
        <taxon>Fungi</taxon>
        <taxon>Dikarya</taxon>
        <taxon>Ascomycota</taxon>
        <taxon>Pezizomycotina</taxon>
        <taxon>Dothideomycetes</taxon>
        <taxon>Dothideomycetes incertae sedis</taxon>
        <taxon>Trypetheliales</taxon>
        <taxon>Trypetheliaceae</taxon>
        <taxon>Viridothelium</taxon>
    </lineage>
</organism>
<evidence type="ECO:0000256" key="1">
    <source>
        <dbReference type="SAM" id="MobiDB-lite"/>
    </source>
</evidence>
<gene>
    <name evidence="2" type="ORF">EV356DRAFT_531369</name>
</gene>
<sequence length="182" mass="20281">MSAEPTFSTEDLRSHSIEHKRDHEQKQKWALGEYETQNGKRRPRGQSPQRVTAAIRRQTGKHLASLEHRDKIARKQDIIGEQSSADSSADEDVVETSAAPEPDAGITYSYDAAHGPSGGSQVLSQALAKAVERFENHETDKLVKEQYEVLDTEGEIVERHAAKKGNARTGKAPVDEEEYEFV</sequence>
<evidence type="ECO:0000313" key="2">
    <source>
        <dbReference type="EMBL" id="KAF2236124.1"/>
    </source>
</evidence>
<keyword evidence="3" id="KW-1185">Reference proteome</keyword>
<protein>
    <submittedName>
        <fullName evidence="2">Uncharacterized protein</fullName>
    </submittedName>
</protein>
<feature type="region of interest" description="Disordered" evidence="1">
    <location>
        <begin position="161"/>
        <end position="182"/>
    </location>
</feature>
<dbReference type="EMBL" id="ML991787">
    <property type="protein sequence ID" value="KAF2236124.1"/>
    <property type="molecule type" value="Genomic_DNA"/>
</dbReference>
<evidence type="ECO:0000313" key="3">
    <source>
        <dbReference type="Proteomes" id="UP000800092"/>
    </source>
</evidence>
<dbReference type="AlphaFoldDB" id="A0A6A6HDC8"/>
<feature type="compositionally biased region" description="Basic and acidic residues" evidence="1">
    <location>
        <begin position="10"/>
        <end position="27"/>
    </location>
</feature>
<proteinExistence type="predicted"/>
<dbReference type="OrthoDB" id="5153521at2759"/>
<dbReference type="Proteomes" id="UP000800092">
    <property type="component" value="Unassembled WGS sequence"/>
</dbReference>
<feature type="compositionally biased region" description="Basic and acidic residues" evidence="1">
    <location>
        <begin position="64"/>
        <end position="78"/>
    </location>
</feature>
<reference evidence="2" key="1">
    <citation type="journal article" date="2020" name="Stud. Mycol.">
        <title>101 Dothideomycetes genomes: a test case for predicting lifestyles and emergence of pathogens.</title>
        <authorList>
            <person name="Haridas S."/>
            <person name="Albert R."/>
            <person name="Binder M."/>
            <person name="Bloem J."/>
            <person name="Labutti K."/>
            <person name="Salamov A."/>
            <person name="Andreopoulos B."/>
            <person name="Baker S."/>
            <person name="Barry K."/>
            <person name="Bills G."/>
            <person name="Bluhm B."/>
            <person name="Cannon C."/>
            <person name="Castanera R."/>
            <person name="Culley D."/>
            <person name="Daum C."/>
            <person name="Ezra D."/>
            <person name="Gonzalez J."/>
            <person name="Henrissat B."/>
            <person name="Kuo A."/>
            <person name="Liang C."/>
            <person name="Lipzen A."/>
            <person name="Lutzoni F."/>
            <person name="Magnuson J."/>
            <person name="Mondo S."/>
            <person name="Nolan M."/>
            <person name="Ohm R."/>
            <person name="Pangilinan J."/>
            <person name="Park H.-J."/>
            <person name="Ramirez L."/>
            <person name="Alfaro M."/>
            <person name="Sun H."/>
            <person name="Tritt A."/>
            <person name="Yoshinaga Y."/>
            <person name="Zwiers L.-H."/>
            <person name="Turgeon B."/>
            <person name="Goodwin S."/>
            <person name="Spatafora J."/>
            <person name="Crous P."/>
            <person name="Grigoriev I."/>
        </authorList>
    </citation>
    <scope>NUCLEOTIDE SEQUENCE</scope>
    <source>
        <strain evidence="2">Tuck. ex Michener</strain>
    </source>
</reference>
<feature type="region of interest" description="Disordered" evidence="1">
    <location>
        <begin position="1"/>
        <end position="120"/>
    </location>
</feature>
<accession>A0A6A6HDC8</accession>